<evidence type="ECO:0000313" key="1">
    <source>
        <dbReference type="EMBL" id="CAH2210813.1"/>
    </source>
</evidence>
<organism evidence="1 2">
    <name type="scientific">Pararge aegeria aegeria</name>
    <dbReference type="NCBI Taxonomy" id="348720"/>
    <lineage>
        <taxon>Eukaryota</taxon>
        <taxon>Metazoa</taxon>
        <taxon>Ecdysozoa</taxon>
        <taxon>Arthropoda</taxon>
        <taxon>Hexapoda</taxon>
        <taxon>Insecta</taxon>
        <taxon>Pterygota</taxon>
        <taxon>Neoptera</taxon>
        <taxon>Endopterygota</taxon>
        <taxon>Lepidoptera</taxon>
        <taxon>Glossata</taxon>
        <taxon>Ditrysia</taxon>
        <taxon>Papilionoidea</taxon>
        <taxon>Nymphalidae</taxon>
        <taxon>Satyrinae</taxon>
        <taxon>Satyrini</taxon>
        <taxon>Parargina</taxon>
        <taxon>Pararge</taxon>
    </lineage>
</organism>
<dbReference type="AlphaFoldDB" id="A0A8S4QJR1"/>
<proteinExistence type="predicted"/>
<dbReference type="GO" id="GO:0008177">
    <property type="term" value="F:succinate dehydrogenase (quinone) activity"/>
    <property type="evidence" value="ECO:0007669"/>
    <property type="project" value="TreeGrafter"/>
</dbReference>
<dbReference type="InterPro" id="IPR037099">
    <property type="entry name" value="Fum_R/Succ_DH_flav-like_C_sf"/>
</dbReference>
<dbReference type="Gene3D" id="1.20.58.100">
    <property type="entry name" value="Fumarate reductase/succinate dehydrogenase flavoprotein-like, C-terminal domain"/>
    <property type="match status" value="1"/>
</dbReference>
<dbReference type="PANTHER" id="PTHR11632">
    <property type="entry name" value="SUCCINATE DEHYDROGENASE 2 FLAVOPROTEIN SUBUNIT"/>
    <property type="match status" value="1"/>
</dbReference>
<dbReference type="EMBL" id="CAKXAJ010008318">
    <property type="protein sequence ID" value="CAH2210813.1"/>
    <property type="molecule type" value="Genomic_DNA"/>
</dbReference>
<sequence>STGQTSIANLDKLRYADGNISTADLRLRMQKCMQKNAAVFRQKSTLEDG</sequence>
<feature type="non-terminal residue" evidence="1">
    <location>
        <position position="1"/>
    </location>
</feature>
<gene>
    <name evidence="1" type="primary">jg26099</name>
    <name evidence="1" type="ORF">PAEG_LOCUS2671</name>
</gene>
<protein>
    <submittedName>
        <fullName evidence="1">Jg26099 protein</fullName>
    </submittedName>
</protein>
<keyword evidence="2" id="KW-1185">Reference proteome</keyword>
<dbReference type="GO" id="GO:0050660">
    <property type="term" value="F:flavin adenine dinucleotide binding"/>
    <property type="evidence" value="ECO:0007669"/>
    <property type="project" value="TreeGrafter"/>
</dbReference>
<dbReference type="InterPro" id="IPR030664">
    <property type="entry name" value="SdhA/FrdA/AprA"/>
</dbReference>
<dbReference type="GO" id="GO:0005739">
    <property type="term" value="C:mitochondrion"/>
    <property type="evidence" value="ECO:0007669"/>
    <property type="project" value="GOC"/>
</dbReference>
<reference evidence="1" key="1">
    <citation type="submission" date="2022-03" db="EMBL/GenBank/DDBJ databases">
        <authorList>
            <person name="Lindestad O."/>
        </authorList>
    </citation>
    <scope>NUCLEOTIDE SEQUENCE</scope>
</reference>
<dbReference type="OrthoDB" id="71672at2759"/>
<dbReference type="GO" id="GO:0006121">
    <property type="term" value="P:mitochondrial electron transport, succinate to ubiquinone"/>
    <property type="evidence" value="ECO:0007669"/>
    <property type="project" value="TreeGrafter"/>
</dbReference>
<dbReference type="Proteomes" id="UP000838756">
    <property type="component" value="Unassembled WGS sequence"/>
</dbReference>
<evidence type="ECO:0000313" key="2">
    <source>
        <dbReference type="Proteomes" id="UP000838756"/>
    </source>
</evidence>
<comment type="caution">
    <text evidence="1">The sequence shown here is derived from an EMBL/GenBank/DDBJ whole genome shotgun (WGS) entry which is preliminary data.</text>
</comment>
<dbReference type="SUPFAM" id="SSF46977">
    <property type="entry name" value="Succinate dehydrogenase/fumarate reductase flavoprotein C-terminal domain"/>
    <property type="match status" value="1"/>
</dbReference>
<dbReference type="GO" id="GO:0009055">
    <property type="term" value="F:electron transfer activity"/>
    <property type="evidence" value="ECO:0007669"/>
    <property type="project" value="TreeGrafter"/>
</dbReference>
<accession>A0A8S4QJR1</accession>
<dbReference type="PANTHER" id="PTHR11632:SF51">
    <property type="entry name" value="SUCCINATE DEHYDROGENASE [UBIQUINONE] FLAVOPROTEIN SUBUNIT, MITOCHONDRIAL"/>
    <property type="match status" value="1"/>
</dbReference>
<name>A0A8S4QJR1_9NEOP</name>